<keyword evidence="1 2" id="KW-0238">DNA-binding</keyword>
<feature type="DNA-binding region" description="H-T-H motif" evidence="2">
    <location>
        <begin position="32"/>
        <end position="51"/>
    </location>
</feature>
<dbReference type="InterPro" id="IPR036271">
    <property type="entry name" value="Tet_transcr_reg_TetR-rel_C_sf"/>
</dbReference>
<dbReference type="GO" id="GO:0000976">
    <property type="term" value="F:transcription cis-regulatory region binding"/>
    <property type="evidence" value="ECO:0007669"/>
    <property type="project" value="TreeGrafter"/>
</dbReference>
<reference evidence="4" key="1">
    <citation type="submission" date="2020-01" db="EMBL/GenBank/DDBJ databases">
        <title>Whole-genome analyses of novel actinobacteria.</title>
        <authorList>
            <person name="Sahin N."/>
        </authorList>
    </citation>
    <scope>NUCLEOTIDE SEQUENCE</scope>
    <source>
        <strain evidence="4">YC537</strain>
    </source>
</reference>
<dbReference type="SUPFAM" id="SSF46689">
    <property type="entry name" value="Homeodomain-like"/>
    <property type="match status" value="1"/>
</dbReference>
<dbReference type="InterPro" id="IPR001647">
    <property type="entry name" value="HTH_TetR"/>
</dbReference>
<dbReference type="EMBL" id="JAAAHS010000066">
    <property type="protein sequence ID" value="NBE52075.1"/>
    <property type="molecule type" value="Genomic_DNA"/>
</dbReference>
<gene>
    <name evidence="4" type="ORF">GUY60_11700</name>
</gene>
<dbReference type="Proteomes" id="UP000598297">
    <property type="component" value="Unassembled WGS sequence"/>
</dbReference>
<dbReference type="GO" id="GO:0003700">
    <property type="term" value="F:DNA-binding transcription factor activity"/>
    <property type="evidence" value="ECO:0007669"/>
    <property type="project" value="TreeGrafter"/>
</dbReference>
<keyword evidence="5" id="KW-1185">Reference proteome</keyword>
<protein>
    <submittedName>
        <fullName evidence="4">TetR family transcriptional regulator</fullName>
    </submittedName>
</protein>
<proteinExistence type="predicted"/>
<dbReference type="OrthoDB" id="3173376at2"/>
<dbReference type="PANTHER" id="PTHR30055">
    <property type="entry name" value="HTH-TYPE TRANSCRIPTIONAL REGULATOR RUTR"/>
    <property type="match status" value="1"/>
</dbReference>
<dbReference type="InterPro" id="IPR050109">
    <property type="entry name" value="HTH-type_TetR-like_transc_reg"/>
</dbReference>
<dbReference type="SUPFAM" id="SSF48498">
    <property type="entry name" value="Tetracyclin repressor-like, C-terminal domain"/>
    <property type="match status" value="1"/>
</dbReference>
<feature type="domain" description="HTH tetR-type" evidence="3">
    <location>
        <begin position="9"/>
        <end position="69"/>
    </location>
</feature>
<evidence type="ECO:0000256" key="1">
    <source>
        <dbReference type="ARBA" id="ARBA00023125"/>
    </source>
</evidence>
<dbReference type="AlphaFoldDB" id="A0A964XKC1"/>
<dbReference type="Pfam" id="PF00440">
    <property type="entry name" value="TetR_N"/>
    <property type="match status" value="1"/>
</dbReference>
<feature type="non-terminal residue" evidence="4">
    <location>
        <position position="126"/>
    </location>
</feature>
<evidence type="ECO:0000313" key="5">
    <source>
        <dbReference type="Proteomes" id="UP000598297"/>
    </source>
</evidence>
<dbReference type="Gene3D" id="1.10.357.10">
    <property type="entry name" value="Tetracycline Repressor, domain 2"/>
    <property type="match status" value="1"/>
</dbReference>
<dbReference type="RefSeq" id="WP_161696666.1">
    <property type="nucleotide sequence ID" value="NZ_JAAAHS010000066.1"/>
</dbReference>
<comment type="caution">
    <text evidence="4">The sequence shown here is derived from an EMBL/GenBank/DDBJ whole genome shotgun (WGS) entry which is preliminary data.</text>
</comment>
<evidence type="ECO:0000313" key="4">
    <source>
        <dbReference type="EMBL" id="NBE52075.1"/>
    </source>
</evidence>
<organism evidence="4 5">
    <name type="scientific">Streptomyces boluensis</name>
    <dbReference type="NCBI Taxonomy" id="1775135"/>
    <lineage>
        <taxon>Bacteria</taxon>
        <taxon>Bacillati</taxon>
        <taxon>Actinomycetota</taxon>
        <taxon>Actinomycetes</taxon>
        <taxon>Kitasatosporales</taxon>
        <taxon>Streptomycetaceae</taxon>
        <taxon>Streptomyces</taxon>
    </lineage>
</organism>
<evidence type="ECO:0000256" key="2">
    <source>
        <dbReference type="PROSITE-ProRule" id="PRU00335"/>
    </source>
</evidence>
<dbReference type="PROSITE" id="PS50977">
    <property type="entry name" value="HTH_TETR_2"/>
    <property type="match status" value="1"/>
</dbReference>
<dbReference type="InterPro" id="IPR009057">
    <property type="entry name" value="Homeodomain-like_sf"/>
</dbReference>
<accession>A0A964XKC1</accession>
<dbReference type="PANTHER" id="PTHR30055:SF220">
    <property type="entry name" value="TETR-FAMILY REGULATORY PROTEIN"/>
    <property type="match status" value="1"/>
</dbReference>
<evidence type="ECO:0000259" key="3">
    <source>
        <dbReference type="PROSITE" id="PS50977"/>
    </source>
</evidence>
<sequence length="126" mass="13677">MQTSPESERSLRERLIDVGVELVTTEGTASLGLREIARRAGVSHGAPRRYFPTHQALLSAIARRGFEELATRVATAVTDAASARGQLRAVAGVYVGYALERRGMFELMFRHDLLDSAGAGLLSLIH</sequence>
<name>A0A964XKC1_9ACTN</name>